<comment type="caution">
    <text evidence="1">The sequence shown here is derived from an EMBL/GenBank/DDBJ whole genome shotgun (WGS) entry which is preliminary data.</text>
</comment>
<accession>A0A9J5W4E6</accession>
<dbReference type="EMBL" id="JACXVP010000012">
    <property type="protein sequence ID" value="KAG5569982.1"/>
    <property type="molecule type" value="Genomic_DNA"/>
</dbReference>
<dbReference type="Proteomes" id="UP000824120">
    <property type="component" value="Chromosome 12"/>
</dbReference>
<organism evidence="1 2">
    <name type="scientific">Solanum commersonii</name>
    <name type="common">Commerson's wild potato</name>
    <name type="synonym">Commerson's nightshade</name>
    <dbReference type="NCBI Taxonomy" id="4109"/>
    <lineage>
        <taxon>Eukaryota</taxon>
        <taxon>Viridiplantae</taxon>
        <taxon>Streptophyta</taxon>
        <taxon>Embryophyta</taxon>
        <taxon>Tracheophyta</taxon>
        <taxon>Spermatophyta</taxon>
        <taxon>Magnoliopsida</taxon>
        <taxon>eudicotyledons</taxon>
        <taxon>Gunneridae</taxon>
        <taxon>Pentapetalae</taxon>
        <taxon>asterids</taxon>
        <taxon>lamiids</taxon>
        <taxon>Solanales</taxon>
        <taxon>Solanaceae</taxon>
        <taxon>Solanoideae</taxon>
        <taxon>Solaneae</taxon>
        <taxon>Solanum</taxon>
    </lineage>
</organism>
<name>A0A9J5W4E6_SOLCO</name>
<protein>
    <submittedName>
        <fullName evidence="1">Uncharacterized protein</fullName>
    </submittedName>
</protein>
<gene>
    <name evidence="1" type="ORF">H5410_059748</name>
</gene>
<keyword evidence="2" id="KW-1185">Reference proteome</keyword>
<evidence type="ECO:0000313" key="2">
    <source>
        <dbReference type="Proteomes" id="UP000824120"/>
    </source>
</evidence>
<proteinExistence type="predicted"/>
<evidence type="ECO:0000313" key="1">
    <source>
        <dbReference type="EMBL" id="KAG5569982.1"/>
    </source>
</evidence>
<reference evidence="1 2" key="1">
    <citation type="submission" date="2020-09" db="EMBL/GenBank/DDBJ databases">
        <title>De no assembly of potato wild relative species, Solanum commersonii.</title>
        <authorList>
            <person name="Cho K."/>
        </authorList>
    </citation>
    <scope>NUCLEOTIDE SEQUENCE [LARGE SCALE GENOMIC DNA]</scope>
    <source>
        <strain evidence="1">LZ3.2</strain>
        <tissue evidence="1">Leaf</tissue>
    </source>
</reference>
<dbReference type="AlphaFoldDB" id="A0A9J5W4E6"/>
<sequence>MGQSPIVICTTVLQSLSLRDRVGVVYVQLASCHLKLDHKDEVVRAYDIVADYYKMMKKLKGCVLPYCAIAQILYIEGTSYRNMSISCRGNIMLRESNTFISGHLKAKRDQRTLQGTTILSMTI</sequence>